<organism evidence="6 7">
    <name type="scientific">Svornostia abyssi</name>
    <dbReference type="NCBI Taxonomy" id="2898438"/>
    <lineage>
        <taxon>Bacteria</taxon>
        <taxon>Bacillati</taxon>
        <taxon>Actinomycetota</taxon>
        <taxon>Thermoleophilia</taxon>
        <taxon>Solirubrobacterales</taxon>
        <taxon>Baekduiaceae</taxon>
        <taxon>Svornostia</taxon>
    </lineage>
</organism>
<keyword evidence="3" id="KW-0731">Sigma factor</keyword>
<feature type="domain" description="RNA polymerase sigma factor 70 region 4 type 2" evidence="5">
    <location>
        <begin position="112"/>
        <end position="163"/>
    </location>
</feature>
<evidence type="ECO:0000313" key="7">
    <source>
        <dbReference type="Proteomes" id="UP001058860"/>
    </source>
</evidence>
<dbReference type="Pfam" id="PF08281">
    <property type="entry name" value="Sigma70_r4_2"/>
    <property type="match status" value="1"/>
</dbReference>
<dbReference type="RefSeq" id="WP_353865602.1">
    <property type="nucleotide sequence ID" value="NZ_CP088295.1"/>
</dbReference>
<keyword evidence="7" id="KW-1185">Reference proteome</keyword>
<dbReference type="InterPro" id="IPR013325">
    <property type="entry name" value="RNA_pol_sigma_r2"/>
</dbReference>
<sequence length="178" mass="20090">MQPRPASTAAAAHGDEEDLFRQHHAELSRAVRQVVNASPELIEDACQMAWITLLRNQPRRDSVFGWLRKVAINEAYRLSGIERRGVRLDLLPGDRQSAACAVFDLDDSLQAREVLRALGSLPAKQRRDYALHAAGFTYAEIAELTNRTRTNVDKTLDKARARMRLERLRAYPGERGAK</sequence>
<dbReference type="PANTHER" id="PTHR43133">
    <property type="entry name" value="RNA POLYMERASE ECF-TYPE SIGMA FACTO"/>
    <property type="match status" value="1"/>
</dbReference>
<evidence type="ECO:0000256" key="4">
    <source>
        <dbReference type="ARBA" id="ARBA00023163"/>
    </source>
</evidence>
<accession>A0ABY5PKS1</accession>
<dbReference type="Proteomes" id="UP001058860">
    <property type="component" value="Chromosome"/>
</dbReference>
<proteinExistence type="inferred from homology"/>
<keyword evidence="4" id="KW-0804">Transcription</keyword>
<comment type="similarity">
    <text evidence="1">Belongs to the sigma-70 factor family. ECF subfamily.</text>
</comment>
<dbReference type="SUPFAM" id="SSF88659">
    <property type="entry name" value="Sigma3 and sigma4 domains of RNA polymerase sigma factors"/>
    <property type="match status" value="1"/>
</dbReference>
<evidence type="ECO:0000256" key="1">
    <source>
        <dbReference type="ARBA" id="ARBA00010641"/>
    </source>
</evidence>
<dbReference type="Gene3D" id="1.10.10.10">
    <property type="entry name" value="Winged helix-like DNA-binding domain superfamily/Winged helix DNA-binding domain"/>
    <property type="match status" value="1"/>
</dbReference>
<dbReference type="PANTHER" id="PTHR43133:SF46">
    <property type="entry name" value="RNA POLYMERASE SIGMA-70 FACTOR ECF SUBFAMILY"/>
    <property type="match status" value="1"/>
</dbReference>
<evidence type="ECO:0000313" key="6">
    <source>
        <dbReference type="EMBL" id="UUY05140.1"/>
    </source>
</evidence>
<dbReference type="SUPFAM" id="SSF88946">
    <property type="entry name" value="Sigma2 domain of RNA polymerase sigma factors"/>
    <property type="match status" value="1"/>
</dbReference>
<gene>
    <name evidence="6" type="ORF">LRS13_06320</name>
</gene>
<dbReference type="InterPro" id="IPR013324">
    <property type="entry name" value="RNA_pol_sigma_r3/r4-like"/>
</dbReference>
<reference evidence="7" key="1">
    <citation type="submission" date="2021-11" db="EMBL/GenBank/DDBJ databases">
        <title>Cultivation dependent microbiological survey of springs from the worlds oldest radium mine currently devoted to the extraction of radon-saturated water.</title>
        <authorList>
            <person name="Kapinusova G."/>
            <person name="Smrhova T."/>
            <person name="Strejcek M."/>
            <person name="Suman J."/>
            <person name="Jani K."/>
            <person name="Pajer P."/>
            <person name="Uhlik O."/>
        </authorList>
    </citation>
    <scope>NUCLEOTIDE SEQUENCE [LARGE SCALE GENOMIC DNA]</scope>
    <source>
        <strain evidence="7">J379</strain>
    </source>
</reference>
<dbReference type="EMBL" id="CP088295">
    <property type="protein sequence ID" value="UUY05140.1"/>
    <property type="molecule type" value="Genomic_DNA"/>
</dbReference>
<dbReference type="NCBIfam" id="TIGR02937">
    <property type="entry name" value="sigma70-ECF"/>
    <property type="match status" value="1"/>
</dbReference>
<evidence type="ECO:0000259" key="5">
    <source>
        <dbReference type="Pfam" id="PF08281"/>
    </source>
</evidence>
<protein>
    <submittedName>
        <fullName evidence="6">Sigma-70 family RNA polymerase sigma factor</fullName>
    </submittedName>
</protein>
<dbReference type="InterPro" id="IPR013249">
    <property type="entry name" value="RNA_pol_sigma70_r4_t2"/>
</dbReference>
<name>A0ABY5PKS1_9ACTN</name>
<dbReference type="InterPro" id="IPR039425">
    <property type="entry name" value="RNA_pol_sigma-70-like"/>
</dbReference>
<keyword evidence="2" id="KW-0805">Transcription regulation</keyword>
<dbReference type="Gene3D" id="1.10.1740.10">
    <property type="match status" value="1"/>
</dbReference>
<evidence type="ECO:0000256" key="3">
    <source>
        <dbReference type="ARBA" id="ARBA00023082"/>
    </source>
</evidence>
<evidence type="ECO:0000256" key="2">
    <source>
        <dbReference type="ARBA" id="ARBA00023015"/>
    </source>
</evidence>
<dbReference type="InterPro" id="IPR036388">
    <property type="entry name" value="WH-like_DNA-bd_sf"/>
</dbReference>
<dbReference type="InterPro" id="IPR014284">
    <property type="entry name" value="RNA_pol_sigma-70_dom"/>
</dbReference>